<feature type="chain" id="PRO_5017414753" evidence="1">
    <location>
        <begin position="20"/>
        <end position="126"/>
    </location>
</feature>
<evidence type="ECO:0000313" key="2">
    <source>
        <dbReference type="EMBL" id="SEB14588.1"/>
    </source>
</evidence>
<dbReference type="EMBL" id="FNRJ01000022">
    <property type="protein sequence ID" value="SEB14588.1"/>
    <property type="molecule type" value="Genomic_DNA"/>
</dbReference>
<keyword evidence="1" id="KW-0732">Signal</keyword>
<dbReference type="RefSeq" id="WP_139253951.1">
    <property type="nucleotide sequence ID" value="NZ_FNRJ01000022.1"/>
</dbReference>
<dbReference type="OrthoDB" id="5956725at2"/>
<dbReference type="AlphaFoldDB" id="A0A1H4H095"/>
<evidence type="ECO:0000256" key="1">
    <source>
        <dbReference type="SAM" id="SignalP"/>
    </source>
</evidence>
<accession>A0A1H4H095</accession>
<gene>
    <name evidence="2" type="ORF">SAMN02745729_12244</name>
</gene>
<dbReference type="Proteomes" id="UP000242469">
    <property type="component" value="Unassembled WGS sequence"/>
</dbReference>
<keyword evidence="3" id="KW-1185">Reference proteome</keyword>
<protein>
    <submittedName>
        <fullName evidence="2">Uncharacterized protein</fullName>
    </submittedName>
</protein>
<name>A0A1H4H095_9GAMM</name>
<sequence>MKYGLFLLTALAFSIPVAAGPLTFNEAKVRADSSESALSSSDIQKLVNAQGELASRAFPVCVQRTSSNPTDFIVVVQIDIRGSVVYSWREGESRFAQCFQEIMEKSFSYRPQAEPFFTAFEYTNTH</sequence>
<proteinExistence type="predicted"/>
<organism evidence="2 3">
    <name type="scientific">Marinobacterium iners DSM 11526</name>
    <dbReference type="NCBI Taxonomy" id="1122198"/>
    <lineage>
        <taxon>Bacteria</taxon>
        <taxon>Pseudomonadati</taxon>
        <taxon>Pseudomonadota</taxon>
        <taxon>Gammaproteobacteria</taxon>
        <taxon>Oceanospirillales</taxon>
        <taxon>Oceanospirillaceae</taxon>
        <taxon>Marinobacterium</taxon>
    </lineage>
</organism>
<reference evidence="3" key="1">
    <citation type="submission" date="2016-10" db="EMBL/GenBank/DDBJ databases">
        <authorList>
            <person name="Varghese N."/>
            <person name="Submissions S."/>
        </authorList>
    </citation>
    <scope>NUCLEOTIDE SEQUENCE [LARGE SCALE GENOMIC DNA]</scope>
    <source>
        <strain evidence="3">DSM 11526</strain>
    </source>
</reference>
<evidence type="ECO:0000313" key="3">
    <source>
        <dbReference type="Proteomes" id="UP000242469"/>
    </source>
</evidence>
<feature type="signal peptide" evidence="1">
    <location>
        <begin position="1"/>
        <end position="19"/>
    </location>
</feature>